<name>A0A4U6WJ95_SETVI</name>
<protein>
    <submittedName>
        <fullName evidence="1">Uncharacterized protein</fullName>
    </submittedName>
</protein>
<proteinExistence type="predicted"/>
<keyword evidence="2" id="KW-1185">Reference proteome</keyword>
<reference evidence="1" key="1">
    <citation type="submission" date="2019-03" db="EMBL/GenBank/DDBJ databases">
        <title>WGS assembly of Setaria viridis.</title>
        <authorList>
            <person name="Huang P."/>
            <person name="Jenkins J."/>
            <person name="Grimwood J."/>
            <person name="Barry K."/>
            <person name="Healey A."/>
            <person name="Mamidi S."/>
            <person name="Sreedasyam A."/>
            <person name="Shu S."/>
            <person name="Feldman M."/>
            <person name="Wu J."/>
            <person name="Yu Y."/>
            <person name="Chen C."/>
            <person name="Johnson J."/>
            <person name="Rokhsar D."/>
            <person name="Baxter I."/>
            <person name="Schmutz J."/>
            <person name="Brutnell T."/>
            <person name="Kellogg E."/>
        </authorList>
    </citation>
    <scope>NUCLEOTIDE SEQUENCE [LARGE SCALE GENOMIC DNA]</scope>
</reference>
<accession>A0A4U6WJ95</accession>
<dbReference type="EMBL" id="CM016552">
    <property type="protein sequence ID" value="TKW41479.1"/>
    <property type="molecule type" value="Genomic_DNA"/>
</dbReference>
<dbReference type="Proteomes" id="UP000298652">
    <property type="component" value="Chromosome 1"/>
</dbReference>
<organism evidence="1 2">
    <name type="scientific">Setaria viridis</name>
    <name type="common">Green bristlegrass</name>
    <name type="synonym">Setaria italica subsp. viridis</name>
    <dbReference type="NCBI Taxonomy" id="4556"/>
    <lineage>
        <taxon>Eukaryota</taxon>
        <taxon>Viridiplantae</taxon>
        <taxon>Streptophyta</taxon>
        <taxon>Embryophyta</taxon>
        <taxon>Tracheophyta</taxon>
        <taxon>Spermatophyta</taxon>
        <taxon>Magnoliopsida</taxon>
        <taxon>Liliopsida</taxon>
        <taxon>Poales</taxon>
        <taxon>Poaceae</taxon>
        <taxon>PACMAD clade</taxon>
        <taxon>Panicoideae</taxon>
        <taxon>Panicodae</taxon>
        <taxon>Paniceae</taxon>
        <taxon>Cenchrinae</taxon>
        <taxon>Setaria</taxon>
    </lineage>
</organism>
<evidence type="ECO:0000313" key="2">
    <source>
        <dbReference type="Proteomes" id="UP000298652"/>
    </source>
</evidence>
<evidence type="ECO:0000313" key="1">
    <source>
        <dbReference type="EMBL" id="TKW41479.1"/>
    </source>
</evidence>
<dbReference type="AlphaFoldDB" id="A0A4U6WJ95"/>
<dbReference type="Gramene" id="TKW41479">
    <property type="protein sequence ID" value="TKW41479"/>
    <property type="gene ID" value="SEVIR_1G319100v2"/>
</dbReference>
<gene>
    <name evidence="1" type="ORF">SEVIR_1G319100v2</name>
</gene>
<sequence>MWPCTNDFKSQLIAGVVAVFWSIWLSRNDIVFNKHHPDVTIMQAISRSTYLLRFWRLLRREDQQKGMLKTCRALEVVAIQVFAKHGWPCNQSTHSLLHRRSFSS</sequence>
<dbReference type="OMA" id="SNIGQHE"/>